<name>T2SYR5_HELPX</name>
<organism evidence="1 3">
    <name type="scientific">Helicobacter pylori PZ5024</name>
    <dbReference type="NCBI Taxonomy" id="1337391"/>
    <lineage>
        <taxon>Bacteria</taxon>
        <taxon>Pseudomonadati</taxon>
        <taxon>Campylobacterota</taxon>
        <taxon>Epsilonproteobacteria</taxon>
        <taxon>Campylobacterales</taxon>
        <taxon>Helicobacteraceae</taxon>
        <taxon>Helicobacter</taxon>
    </lineage>
</organism>
<comment type="caution">
    <text evidence="1">The sequence shown here is derived from an EMBL/GenBank/DDBJ whole genome shotgun (WGS) entry which is preliminary data.</text>
</comment>
<dbReference type="EMBL" id="ASYS01000026">
    <property type="protein sequence ID" value="EQD99671.1"/>
    <property type="molecule type" value="Genomic_DNA"/>
</dbReference>
<protein>
    <recommendedName>
        <fullName evidence="4">Thiamine pyrophosphokinase</fullName>
    </recommendedName>
</protein>
<proteinExistence type="predicted"/>
<reference evidence="1 3" key="1">
    <citation type="journal article" date="2013" name="Genome Announc.">
        <title>Draft Genome Sequences of Helicobacter pylori Strains Isolated from Regions of Low and High Gastric Cancer Risk in Colombia.</title>
        <authorList>
            <person name="Sheh A."/>
            <person name="Piazuelo M.B."/>
            <person name="Wilson K.T."/>
            <person name="Correa P."/>
            <person name="Fox J.G."/>
        </authorList>
    </citation>
    <scope>NUCLEOTIDE SEQUENCE [LARGE SCALE GENOMIC DNA]</scope>
    <source>
        <strain evidence="1 3">PZ5024</strain>
    </source>
</reference>
<gene>
    <name evidence="1" type="ORF">L931_05725</name>
    <name evidence="2" type="ORF">L931_05840</name>
</gene>
<dbReference type="AlphaFoldDB" id="T2SYR5"/>
<dbReference type="Proteomes" id="UP000015645">
    <property type="component" value="Unassembled WGS sequence"/>
</dbReference>
<feature type="non-terminal residue" evidence="1">
    <location>
        <position position="1"/>
    </location>
</feature>
<evidence type="ECO:0000313" key="2">
    <source>
        <dbReference type="EMBL" id="EQD99671.1"/>
    </source>
</evidence>
<accession>T2SYR5</accession>
<sequence length="31" mass="3441">LFSGSLNEATDSFFSLSSEPKSVVLVYQKFL</sequence>
<evidence type="ECO:0000313" key="1">
    <source>
        <dbReference type="EMBL" id="EQD97455.1"/>
    </source>
</evidence>
<dbReference type="EMBL" id="ASYS01000209">
    <property type="protein sequence ID" value="EQD97455.1"/>
    <property type="molecule type" value="Genomic_DNA"/>
</dbReference>
<evidence type="ECO:0008006" key="4">
    <source>
        <dbReference type="Google" id="ProtNLM"/>
    </source>
</evidence>
<evidence type="ECO:0000313" key="3">
    <source>
        <dbReference type="Proteomes" id="UP000015645"/>
    </source>
</evidence>